<keyword evidence="2" id="KW-0813">Transport</keyword>
<protein>
    <submittedName>
        <fullName evidence="7">ATP-binding cassette domain-containing protein</fullName>
    </submittedName>
</protein>
<feature type="domain" description="ABC transporter" evidence="6">
    <location>
        <begin position="9"/>
        <end position="259"/>
    </location>
</feature>
<gene>
    <name evidence="7" type="ORF">GCM10010430_04670</name>
</gene>
<name>A0ABP5Q833_9ACTN</name>
<dbReference type="InterPro" id="IPR027417">
    <property type="entry name" value="P-loop_NTPase"/>
</dbReference>
<reference evidence="8" key="1">
    <citation type="journal article" date="2019" name="Int. J. Syst. Evol. Microbiol.">
        <title>The Global Catalogue of Microorganisms (GCM) 10K type strain sequencing project: providing services to taxonomists for standard genome sequencing and annotation.</title>
        <authorList>
            <consortium name="The Broad Institute Genomics Platform"/>
            <consortium name="The Broad Institute Genome Sequencing Center for Infectious Disease"/>
            <person name="Wu L."/>
            <person name="Ma J."/>
        </authorList>
    </citation>
    <scope>NUCLEOTIDE SEQUENCE [LARGE SCALE GENOMIC DNA]</scope>
    <source>
        <strain evidence="8">JCM 7356</strain>
    </source>
</reference>
<evidence type="ECO:0000256" key="2">
    <source>
        <dbReference type="ARBA" id="ARBA00022448"/>
    </source>
</evidence>
<keyword evidence="5" id="KW-0046">Antibiotic resistance</keyword>
<comment type="subcellular location">
    <subcellularLocation>
        <location evidence="1">Cell membrane</location>
        <topology evidence="1">Peripheral membrane protein</topology>
    </subcellularLocation>
</comment>
<dbReference type="Proteomes" id="UP001500305">
    <property type="component" value="Unassembled WGS sequence"/>
</dbReference>
<proteinExistence type="predicted"/>
<evidence type="ECO:0000259" key="6">
    <source>
        <dbReference type="PROSITE" id="PS50893"/>
    </source>
</evidence>
<dbReference type="SUPFAM" id="SSF52540">
    <property type="entry name" value="P-loop containing nucleoside triphosphate hydrolases"/>
    <property type="match status" value="1"/>
</dbReference>
<evidence type="ECO:0000256" key="5">
    <source>
        <dbReference type="ARBA" id="ARBA00023251"/>
    </source>
</evidence>
<accession>A0ABP5Q833</accession>
<evidence type="ECO:0000256" key="1">
    <source>
        <dbReference type="ARBA" id="ARBA00004202"/>
    </source>
</evidence>
<comment type="caution">
    <text evidence="7">The sequence shown here is derived from an EMBL/GenBank/DDBJ whole genome shotgun (WGS) entry which is preliminary data.</text>
</comment>
<dbReference type="RefSeq" id="WP_344634476.1">
    <property type="nucleotide sequence ID" value="NZ_BAAATR010000002.1"/>
</dbReference>
<dbReference type="PANTHER" id="PTHR42711:SF4">
    <property type="entry name" value="ABC TRANSPORTER RELATED"/>
    <property type="match status" value="1"/>
</dbReference>
<keyword evidence="3" id="KW-0547">Nucleotide-binding</keyword>
<dbReference type="Pfam" id="PF00005">
    <property type="entry name" value="ABC_tran"/>
    <property type="match status" value="1"/>
</dbReference>
<evidence type="ECO:0000256" key="3">
    <source>
        <dbReference type="ARBA" id="ARBA00022741"/>
    </source>
</evidence>
<evidence type="ECO:0000313" key="7">
    <source>
        <dbReference type="EMBL" id="GAA2228139.1"/>
    </source>
</evidence>
<dbReference type="PANTHER" id="PTHR42711">
    <property type="entry name" value="ABC TRANSPORTER ATP-BINDING PROTEIN"/>
    <property type="match status" value="1"/>
</dbReference>
<dbReference type="InterPro" id="IPR003439">
    <property type="entry name" value="ABC_transporter-like_ATP-bd"/>
</dbReference>
<dbReference type="Gene3D" id="3.40.50.300">
    <property type="entry name" value="P-loop containing nucleotide triphosphate hydrolases"/>
    <property type="match status" value="1"/>
</dbReference>
<dbReference type="SMART" id="SM00382">
    <property type="entry name" value="AAA"/>
    <property type="match status" value="1"/>
</dbReference>
<organism evidence="7 8">
    <name type="scientific">Kitasatospora cystarginea</name>
    <dbReference type="NCBI Taxonomy" id="58350"/>
    <lineage>
        <taxon>Bacteria</taxon>
        <taxon>Bacillati</taxon>
        <taxon>Actinomycetota</taxon>
        <taxon>Actinomycetes</taxon>
        <taxon>Kitasatosporales</taxon>
        <taxon>Streptomycetaceae</taxon>
        <taxon>Kitasatospora</taxon>
    </lineage>
</organism>
<dbReference type="GO" id="GO:0005524">
    <property type="term" value="F:ATP binding"/>
    <property type="evidence" value="ECO:0007669"/>
    <property type="project" value="UniProtKB-KW"/>
</dbReference>
<dbReference type="InterPro" id="IPR003593">
    <property type="entry name" value="AAA+_ATPase"/>
</dbReference>
<keyword evidence="4 7" id="KW-0067">ATP-binding</keyword>
<evidence type="ECO:0000313" key="8">
    <source>
        <dbReference type="Proteomes" id="UP001500305"/>
    </source>
</evidence>
<sequence>MTDIREARIVVEGLRKSFRLRPAGGRWFRRAADRTAGEVTAVDGIGFHIEPGEVVGFLGPNGAGKTTTLKLLSGLLHPTAGEVRVGGYRPADRDRDFLRSIAFVMGQRQQLVWDIPIKDSLELNRIVYRVPDGEFRRTRQELVEMLELGPLLGRTARTLSLGQRMRCEIAASLIHCPSLLFLDEPTLGLDISMQRRIRTFVREHNRRRGTTVLLTSHYMGDIAELCDRALVIHEGGLVYDGGLDALRARIAPFKRISVKLRGGAAELGSLGTVVSQSSEEAEIRVESTAAPDAVARLLAIDQVYDFQVMDPSLEDVIGQFFTEGLSR</sequence>
<dbReference type="InterPro" id="IPR050763">
    <property type="entry name" value="ABC_transporter_ATP-binding"/>
</dbReference>
<keyword evidence="8" id="KW-1185">Reference proteome</keyword>
<dbReference type="PROSITE" id="PS50893">
    <property type="entry name" value="ABC_TRANSPORTER_2"/>
    <property type="match status" value="1"/>
</dbReference>
<dbReference type="EMBL" id="BAAATR010000002">
    <property type="protein sequence ID" value="GAA2228139.1"/>
    <property type="molecule type" value="Genomic_DNA"/>
</dbReference>
<evidence type="ECO:0000256" key="4">
    <source>
        <dbReference type="ARBA" id="ARBA00022840"/>
    </source>
</evidence>